<dbReference type="NCBIfam" id="TIGR03696">
    <property type="entry name" value="Rhs_assc_core"/>
    <property type="match status" value="1"/>
</dbReference>
<dbReference type="EMBL" id="CP071091">
    <property type="protein sequence ID" value="QSQ11546.1"/>
    <property type="molecule type" value="Genomic_DNA"/>
</dbReference>
<keyword evidence="2" id="KW-1185">Reference proteome</keyword>
<dbReference type="Proteomes" id="UP000663090">
    <property type="component" value="Chromosome"/>
</dbReference>
<sequence>MRTYQINPPGAAQPVTVDYFPHYYTQSPPSSCALDAGGYPGSSDLSGRTRGILVSSGSFAPSSGTGDIYKRFYTWKGDQIIRTDTCLLGATTPAIEEFTYDGLLRLSSATRPAGNLAATGGAFESRRYTYDGRGNRLTEEVDGQMHTLAHGTGGFVDRLAGRTGAGVNSVLNLQFTYDADGRAKEKLGAIVDGVPTHKMEFTLGPSANGGNETVFRSVKVNGSTYEYFYDAFNRRRLKRYPSTAEDEFFYDTSHLLLVDRGNPSAIPPAGGYGHYVDDTYVWLGDRPVMVVRGRLTAQMERDSSPTGDCGRNGEPATCGVYFPVTDMLGKPVLMLDQAGKVTGAADYEPFGHVNRVSQPAATPHPHPENANLTLATFEQPSSSSSVRTRFRALFGQVDTVDMDDFVSLVDADTSATQGPTISQPASGRFWSHWVQPTASRTQVRFTSDALHTACSTCAPGTCSPECTPANGVTLEGYEYQRFQSGAQPFWIPLRFPGQYHDSETDIFENWNRHYDPSTGRYFQSEPLLAMTPTILPSYAYAKNNPIHYVDPSGLIPNATIYPTPEDSMRSGFKFIRVNLDWTNYENVFYIRKSNGKFLYTQPKPIKRRDGGHGVCDGGSPGLQPGAMAICHTHPFACNPRFSDGDEKLSKRNVEFVFFLMNGRGDVFRMQGGNASQEPFQTESQINWNIIVP</sequence>
<dbReference type="PANTHER" id="PTHR32305">
    <property type="match status" value="1"/>
</dbReference>
<evidence type="ECO:0000313" key="2">
    <source>
        <dbReference type="Proteomes" id="UP000663090"/>
    </source>
</evidence>
<gene>
    <name evidence="1" type="ORF">JY572_24430</name>
</gene>
<accession>A0ABX7MYN6</accession>
<proteinExistence type="predicted"/>
<dbReference type="InterPro" id="IPR050708">
    <property type="entry name" value="T6SS_VgrG/RHS"/>
</dbReference>
<dbReference type="InterPro" id="IPR022385">
    <property type="entry name" value="Rhs_assc_core"/>
</dbReference>
<dbReference type="PANTHER" id="PTHR32305:SF15">
    <property type="entry name" value="PROTEIN RHSA-RELATED"/>
    <property type="match status" value="1"/>
</dbReference>
<dbReference type="Gene3D" id="2.180.10.10">
    <property type="entry name" value="RHS repeat-associated core"/>
    <property type="match status" value="2"/>
</dbReference>
<reference evidence="1 2" key="1">
    <citation type="submission" date="2021-02" db="EMBL/GenBank/DDBJ databases">
        <title>De Novo genome assembly of isolated myxobacteria.</title>
        <authorList>
            <person name="Stevens D.C."/>
        </authorList>
    </citation>
    <scope>NUCLEOTIDE SEQUENCE [LARGE SCALE GENOMIC DNA]</scope>
    <source>
        <strain evidence="1 2">SCHIC003</strain>
    </source>
</reference>
<name>A0ABX7MYN6_9BACT</name>
<dbReference type="RefSeq" id="WP_206713295.1">
    <property type="nucleotide sequence ID" value="NZ_CP071091.1"/>
</dbReference>
<organism evidence="1 2">
    <name type="scientific">Myxococcus landrumensis</name>
    <dbReference type="NCBI Taxonomy" id="2813577"/>
    <lineage>
        <taxon>Bacteria</taxon>
        <taxon>Pseudomonadati</taxon>
        <taxon>Myxococcota</taxon>
        <taxon>Myxococcia</taxon>
        <taxon>Myxococcales</taxon>
        <taxon>Cystobacterineae</taxon>
        <taxon>Myxococcaceae</taxon>
        <taxon>Myxococcus</taxon>
    </lineage>
</organism>
<evidence type="ECO:0000313" key="1">
    <source>
        <dbReference type="EMBL" id="QSQ11546.1"/>
    </source>
</evidence>
<protein>
    <submittedName>
        <fullName evidence="1">RHS repeat-associated core domain-containing protein</fullName>
    </submittedName>
</protein>